<feature type="region of interest" description="Disordered" evidence="1">
    <location>
        <begin position="745"/>
        <end position="840"/>
    </location>
</feature>
<feature type="compositionally biased region" description="Low complexity" evidence="1">
    <location>
        <begin position="219"/>
        <end position="234"/>
    </location>
</feature>
<dbReference type="OMA" id="VCIVRIM"/>
<dbReference type="OrthoDB" id="27073at2759"/>
<feature type="region of interest" description="Disordered" evidence="1">
    <location>
        <begin position="1491"/>
        <end position="1522"/>
    </location>
</feature>
<keyword evidence="4" id="KW-1185">Reference proteome</keyword>
<feature type="compositionally biased region" description="Polar residues" evidence="1">
    <location>
        <begin position="756"/>
        <end position="775"/>
    </location>
</feature>
<feature type="region of interest" description="Disordered" evidence="1">
    <location>
        <begin position="1108"/>
        <end position="1154"/>
    </location>
</feature>
<dbReference type="Gene3D" id="1.10.10.10">
    <property type="entry name" value="Winged helix-like DNA-binding domain superfamily/Winged helix DNA-binding domain"/>
    <property type="match status" value="1"/>
</dbReference>
<evidence type="ECO:0000259" key="2">
    <source>
        <dbReference type="SMART" id="SM00884"/>
    </source>
</evidence>
<evidence type="ECO:0000313" key="3">
    <source>
        <dbReference type="EMBL" id="KPA80218.1"/>
    </source>
</evidence>
<dbReference type="InterPro" id="IPR036388">
    <property type="entry name" value="WH-like_DNA-bd_sf"/>
</dbReference>
<gene>
    <name evidence="3" type="ORF">ABB37_05192</name>
</gene>
<dbReference type="InterPro" id="IPR036317">
    <property type="entry name" value="Cullin_homology_sf"/>
</dbReference>
<feature type="compositionally biased region" description="Basic and acidic residues" evidence="1">
    <location>
        <begin position="447"/>
        <end position="464"/>
    </location>
</feature>
<dbReference type="InterPro" id="IPR045093">
    <property type="entry name" value="Cullin"/>
</dbReference>
<reference evidence="3 4" key="1">
    <citation type="submission" date="2015-07" db="EMBL/GenBank/DDBJ databases">
        <title>High-quality genome of monoxenous trypanosomatid Leptomonas pyrrhocoris.</title>
        <authorList>
            <person name="Flegontov P."/>
            <person name="Butenko A."/>
            <person name="Firsov S."/>
            <person name="Vlcek C."/>
            <person name="Logacheva M.D."/>
            <person name="Field M."/>
            <person name="Filatov D."/>
            <person name="Flegontova O."/>
            <person name="Gerasimov E."/>
            <person name="Jackson A.P."/>
            <person name="Kelly S."/>
            <person name="Opperdoes F."/>
            <person name="O'Reilly A."/>
            <person name="Votypka J."/>
            <person name="Yurchenko V."/>
            <person name="Lukes J."/>
        </authorList>
    </citation>
    <scope>NUCLEOTIDE SEQUENCE [LARGE SCALE GENOMIC DNA]</scope>
    <source>
        <strain evidence="3">H10</strain>
    </source>
</reference>
<dbReference type="PANTHER" id="PTHR11932">
    <property type="entry name" value="CULLIN"/>
    <property type="match status" value="1"/>
</dbReference>
<feature type="region of interest" description="Disordered" evidence="1">
    <location>
        <begin position="1599"/>
        <end position="1648"/>
    </location>
</feature>
<name>A0A0N0DVE4_LEPPY</name>
<feature type="region of interest" description="Disordered" evidence="1">
    <location>
        <begin position="432"/>
        <end position="464"/>
    </location>
</feature>
<feature type="compositionally biased region" description="Polar residues" evidence="1">
    <location>
        <begin position="371"/>
        <end position="380"/>
    </location>
</feature>
<evidence type="ECO:0000313" key="4">
    <source>
        <dbReference type="Proteomes" id="UP000037923"/>
    </source>
</evidence>
<feature type="compositionally biased region" description="Gly residues" evidence="1">
    <location>
        <begin position="871"/>
        <end position="881"/>
    </location>
</feature>
<feature type="compositionally biased region" description="Basic and acidic residues" evidence="1">
    <location>
        <begin position="353"/>
        <end position="369"/>
    </location>
</feature>
<dbReference type="VEuPathDB" id="TriTrypDB:LpyrH10_09_2920"/>
<feature type="region of interest" description="Disordered" evidence="1">
    <location>
        <begin position="210"/>
        <end position="236"/>
    </location>
</feature>
<proteinExistence type="predicted"/>
<organism evidence="3 4">
    <name type="scientific">Leptomonas pyrrhocoris</name>
    <name type="common">Firebug parasite</name>
    <dbReference type="NCBI Taxonomy" id="157538"/>
    <lineage>
        <taxon>Eukaryota</taxon>
        <taxon>Discoba</taxon>
        <taxon>Euglenozoa</taxon>
        <taxon>Kinetoplastea</taxon>
        <taxon>Metakinetoplastina</taxon>
        <taxon>Trypanosomatida</taxon>
        <taxon>Trypanosomatidae</taxon>
        <taxon>Leishmaniinae</taxon>
        <taxon>Leptomonas</taxon>
    </lineage>
</organism>
<comment type="caution">
    <text evidence="3">The sequence shown here is derived from an EMBL/GenBank/DDBJ whole genome shotgun (WGS) entry which is preliminary data.</text>
</comment>
<dbReference type="SUPFAM" id="SSF46785">
    <property type="entry name" value="Winged helix' DNA-binding domain"/>
    <property type="match status" value="1"/>
</dbReference>
<sequence>MTVSLHSLIEEWEAINHDLFKASLESHRRYPFPVSLFSPDSVTDLPSSRSAASSSSTSDSSTAAYARVYHWVSRVRHIAEDARYNSFFILQHLLWVTIIAWANQMAVASGGLVVLPASVQQRNSTVPSAADAGSSGLMSFRCSLLAPLTFWDPGLLGEATGGSPQDNDIATENSMNVSMHRTPNLRVVWADAVQRIIAVWCTTTATSSKFRSDAQADNSGSGPSLSPSSSPSSLATTDGVRAASAGFHVNNAYAWVVLAQHYHRFKAILALFFLRYDAHVEEMEELRRRPGQQQQQQLRTEANELSGGASGFHPLAPPLRRRGPHLRVSSDVSGSSTLSTAARTAATGRNHRSGGDARLNDERTSDDRTPMTATASNRSSPPLPTTARLLALIMRNIETENINAITEATGETLILLFMPPVHRARLHEKLVRSQQKQGSFGGTDVDAEAKRDVRGVQQGKEDSLTEPERMVGVLLDGCAIEEDDGDDDKVVWSAPLSPLLSFASGAVPPSSVHLTPADERVSPGNANSNGEIDNKSAVMRVPPLLGRAQKEEYVVRNMFKLLLMIEDCRVHALQNWLMETGKHVVAVYGSQLASFFFEEPNALDTKSNEDGNENEDSGLAVGTVSTPALTVRTFADANRVLRETIQSYVRLRTKLLFFNAGTTHFLGALTPWGRTYVLEHLNAFLCGFCGVTLPSSFPSNADRTTDAAQYFTPTNAAVATFARRWAVPLWLAMCEDAQHRLDALKKSKQKGDDQRQTATAKASGTGTPSSSQRVAAQNPEKREEVNNAKSQRGVRSEGHGSASKSSLPSFAERDKKELSAGEVAGVGEEAELRSTTEGQELSVASADLGDAVSRAPSEAWPPPSLATGRSATGGSGGGGRGTRNFAHARSRGVDMRRVLQQRQRQRVPLGSVLQRRHADTGVRRAALQGESNGSDGGGLESLDSAEMLSMGETSQFLAATSMNVTAEGGARGNDDSDGTARDGVNSEAGSNEAYRGGGGEIGVPANSVEVAVAAARHRRRQVAAAAQDQGTIVAAPGITPRFSRAEQLHQVATLPDEGFPSLTYLMPRRSRFIAQDKAAASVQQKLFTRFSSDVHNYLTSFLADCEASEGDKEGNDGGSGTTTAGKTTTDATPRAATGSDTKAKKRKDTAVRPALKEDVRPLPQAMLTRMIFLLDMTYAALQGSDHGDAKGPLMETGLTATGQELGVSILEQDNGEYESVVSTTLSAPTSPAILTIAAVRKGFQGFFATNEKRAALTLAQALYGLIQQGIARQPPTVSVEAVDTILNMASLLSSKDMFVSLMKGYIAPSVMMCRLLSDTAVESQVVARMAYRLGSAVAAPCLTLLRDLRLAASDPLNAVSEPLSLAGEGEDGMGERGQESHANYHNTDSKRSGIIVKDAQRVATREVQMLAAAGSLRRGSFGLIHRVRVLCQAWWQPHTAVLLSSRTLQRLWERYQLLDERIIDAVLRVEWRYEGHTEPFYGYGRIAGDAEVNEGDTDDDGRSRGGVSKGEHARSGSSGASIRGTASATAANVLSGGTAAAVIQGFSSALSNAVRRTRHHAGAFGNNESDNESEDYSEAYGGLLTLNTLQQHRGAYVASNSSHRGSNVSSMGGGGGAGAGERWDISDGGQSTAVDEAASTTVPPDGERERRQLRWPLGDGKLVFLLYPKGSSTVTAASQAVQITGPPLTLLVCQLMDRVAENPYTFDKLHKALPAQSPKPLLAHLLHELVKAGVVTRSVPAGKRQYIYQLRADVQRVHQRKVVIDIHAAAQQQWIVRTLTAAEPDADEDADRRSQRDPMSPANPSGANPSFSSTTAHGARSSSVASYHAEASGNAAGARAGGATTRAAAAATTEQSSAACLTDRTHKIKVCIVRIMKAERVLPHRELLERVAAALEDQFVVTTAQFKRCVAHLLEKEFLQRSDDGAEYMYSS</sequence>
<feature type="region of interest" description="Disordered" evidence="1">
    <location>
        <begin position="966"/>
        <end position="1000"/>
    </location>
</feature>
<feature type="compositionally biased region" description="Basic and acidic residues" evidence="1">
    <location>
        <begin position="745"/>
        <end position="755"/>
    </location>
</feature>
<protein>
    <recommendedName>
        <fullName evidence="2">Cullin neddylation domain-containing protein</fullName>
    </recommendedName>
</protein>
<dbReference type="InterPro" id="IPR036390">
    <property type="entry name" value="WH_DNA-bd_sf"/>
</dbReference>
<feature type="region of interest" description="Disordered" evidence="1">
    <location>
        <begin position="1367"/>
        <end position="1386"/>
    </location>
</feature>
<feature type="compositionally biased region" description="Polar residues" evidence="1">
    <location>
        <begin position="1628"/>
        <end position="1642"/>
    </location>
</feature>
<feature type="region of interest" description="Disordered" evidence="1">
    <location>
        <begin position="1781"/>
        <end position="1825"/>
    </location>
</feature>
<feature type="compositionally biased region" description="Low complexity" evidence="1">
    <location>
        <begin position="1121"/>
        <end position="1132"/>
    </location>
</feature>
<feature type="region of interest" description="Disordered" evidence="1">
    <location>
        <begin position="852"/>
        <end position="942"/>
    </location>
</feature>
<dbReference type="SMART" id="SM00884">
    <property type="entry name" value="Cullin_Nedd8"/>
    <property type="match status" value="1"/>
</dbReference>
<feature type="compositionally biased region" description="Polar residues" evidence="1">
    <location>
        <begin position="1802"/>
        <end position="1825"/>
    </location>
</feature>
<dbReference type="Pfam" id="PF10557">
    <property type="entry name" value="Cullin_Nedd8"/>
    <property type="match status" value="1"/>
</dbReference>
<dbReference type="EMBL" id="LGTL01000009">
    <property type="protein sequence ID" value="KPA80218.1"/>
    <property type="molecule type" value="Genomic_DNA"/>
</dbReference>
<feature type="region of interest" description="Disordered" evidence="1">
    <location>
        <begin position="286"/>
        <end position="384"/>
    </location>
</feature>
<dbReference type="InterPro" id="IPR019559">
    <property type="entry name" value="Cullin_neddylation_domain"/>
</dbReference>
<dbReference type="RefSeq" id="XP_015658657.1">
    <property type="nucleotide sequence ID" value="XM_015803141.1"/>
</dbReference>
<dbReference type="SUPFAM" id="SSF75632">
    <property type="entry name" value="Cullin homology domain"/>
    <property type="match status" value="1"/>
</dbReference>
<feature type="compositionally biased region" description="Low complexity" evidence="1">
    <location>
        <begin position="1599"/>
        <end position="1610"/>
    </location>
</feature>
<feature type="compositionally biased region" description="Low complexity" evidence="1">
    <location>
        <begin position="329"/>
        <end position="348"/>
    </location>
</feature>
<evidence type="ECO:0000256" key="1">
    <source>
        <dbReference type="SAM" id="MobiDB-lite"/>
    </source>
</evidence>
<dbReference type="GeneID" id="26905482"/>
<accession>A0A0N0DVE4</accession>
<dbReference type="Proteomes" id="UP000037923">
    <property type="component" value="Unassembled WGS sequence"/>
</dbReference>
<feature type="domain" description="Cullin neddylation" evidence="2">
    <location>
        <begin position="1860"/>
        <end position="1927"/>
    </location>
</feature>